<accession>A0AAD8V1U1</accession>
<sequence length="264" mass="28700">MADTADTSELAKGYTLLNDTQYATGLFLLDKLAVVPGERVLDVGCGPGNITAHIADLVTPGGGRVVGVDPSPERIALARELERPNLEFHVGRAEDLSRFAAASFDVIYVNSTFHWVQDQPAAAAEFARVLRPGGRLGISGGSGDFVAVHEVIKADVLARPPYRDYPDHSGGPRFLKRAELESILGTAGFGERTIVVNKIVKTAKDGYAMIDWLDTSSSGKTYGGIPLELRPRAREEMKLEWDKFTTDEGIRMDMELLVTVAIRD</sequence>
<evidence type="ECO:0000313" key="6">
    <source>
        <dbReference type="Proteomes" id="UP001230504"/>
    </source>
</evidence>
<dbReference type="CDD" id="cd02440">
    <property type="entry name" value="AdoMet_MTases"/>
    <property type="match status" value="1"/>
</dbReference>
<dbReference type="GeneID" id="85439263"/>
<feature type="domain" description="Methyltransferase type 11" evidence="4">
    <location>
        <begin position="41"/>
        <end position="136"/>
    </location>
</feature>
<comment type="similarity">
    <text evidence="1">Belongs to the methyltransferase superfamily.</text>
</comment>
<evidence type="ECO:0000259" key="4">
    <source>
        <dbReference type="Pfam" id="PF08241"/>
    </source>
</evidence>
<reference evidence="5" key="1">
    <citation type="submission" date="2021-06" db="EMBL/GenBank/DDBJ databases">
        <title>Comparative genomics, transcriptomics and evolutionary studies reveal genomic signatures of adaptation to plant cell wall in hemibiotrophic fungi.</title>
        <authorList>
            <consortium name="DOE Joint Genome Institute"/>
            <person name="Baroncelli R."/>
            <person name="Diaz J.F."/>
            <person name="Benocci T."/>
            <person name="Peng M."/>
            <person name="Battaglia E."/>
            <person name="Haridas S."/>
            <person name="Andreopoulos W."/>
            <person name="Labutti K."/>
            <person name="Pangilinan J."/>
            <person name="Floch G.L."/>
            <person name="Makela M.R."/>
            <person name="Henrissat B."/>
            <person name="Grigoriev I.V."/>
            <person name="Crouch J.A."/>
            <person name="De Vries R.P."/>
            <person name="Sukno S.A."/>
            <person name="Thon M.R."/>
        </authorList>
    </citation>
    <scope>NUCLEOTIDE SEQUENCE</scope>
    <source>
        <strain evidence="5">CBS 125086</strain>
    </source>
</reference>
<gene>
    <name evidence="5" type="ORF">LY79DRAFT_518296</name>
</gene>
<keyword evidence="3" id="KW-0808">Transferase</keyword>
<dbReference type="GO" id="GO:0008757">
    <property type="term" value="F:S-adenosylmethionine-dependent methyltransferase activity"/>
    <property type="evidence" value="ECO:0007669"/>
    <property type="project" value="InterPro"/>
</dbReference>
<comment type="caution">
    <text evidence="5">The sequence shown here is derived from an EMBL/GenBank/DDBJ whole genome shotgun (WGS) entry which is preliminary data.</text>
</comment>
<evidence type="ECO:0000313" key="5">
    <source>
        <dbReference type="EMBL" id="KAK1585696.1"/>
    </source>
</evidence>
<evidence type="ECO:0000256" key="3">
    <source>
        <dbReference type="ARBA" id="ARBA00022679"/>
    </source>
</evidence>
<name>A0AAD8V1U1_9PEZI</name>
<dbReference type="Gene3D" id="3.40.50.150">
    <property type="entry name" value="Vaccinia Virus protein VP39"/>
    <property type="match status" value="1"/>
</dbReference>
<organism evidence="5 6">
    <name type="scientific">Colletotrichum navitas</name>
    <dbReference type="NCBI Taxonomy" id="681940"/>
    <lineage>
        <taxon>Eukaryota</taxon>
        <taxon>Fungi</taxon>
        <taxon>Dikarya</taxon>
        <taxon>Ascomycota</taxon>
        <taxon>Pezizomycotina</taxon>
        <taxon>Sordariomycetes</taxon>
        <taxon>Hypocreomycetidae</taxon>
        <taxon>Glomerellales</taxon>
        <taxon>Glomerellaceae</taxon>
        <taxon>Colletotrichum</taxon>
        <taxon>Colletotrichum graminicola species complex</taxon>
    </lineage>
</organism>
<dbReference type="GO" id="GO:0032259">
    <property type="term" value="P:methylation"/>
    <property type="evidence" value="ECO:0007669"/>
    <property type="project" value="UniProtKB-KW"/>
</dbReference>
<dbReference type="InterPro" id="IPR029063">
    <property type="entry name" value="SAM-dependent_MTases_sf"/>
</dbReference>
<dbReference type="EMBL" id="JAHLJV010000042">
    <property type="protein sequence ID" value="KAK1585696.1"/>
    <property type="molecule type" value="Genomic_DNA"/>
</dbReference>
<dbReference type="SUPFAM" id="SSF53335">
    <property type="entry name" value="S-adenosyl-L-methionine-dependent methyltransferases"/>
    <property type="match status" value="1"/>
</dbReference>
<dbReference type="RefSeq" id="XP_060412713.1">
    <property type="nucleotide sequence ID" value="XM_060555023.1"/>
</dbReference>
<protein>
    <submittedName>
        <fullName evidence="5">Methyltransferase domain-containing protein</fullName>
    </submittedName>
</protein>
<proteinExistence type="inferred from homology"/>
<evidence type="ECO:0000256" key="2">
    <source>
        <dbReference type="ARBA" id="ARBA00022603"/>
    </source>
</evidence>
<dbReference type="AlphaFoldDB" id="A0AAD8V1U1"/>
<dbReference type="InterPro" id="IPR051052">
    <property type="entry name" value="Diverse_substrate_MTase"/>
</dbReference>
<evidence type="ECO:0000256" key="1">
    <source>
        <dbReference type="ARBA" id="ARBA00008361"/>
    </source>
</evidence>
<dbReference type="PANTHER" id="PTHR44942">
    <property type="entry name" value="METHYLTRANSF_11 DOMAIN-CONTAINING PROTEIN"/>
    <property type="match status" value="1"/>
</dbReference>
<dbReference type="Pfam" id="PF08241">
    <property type="entry name" value="Methyltransf_11"/>
    <property type="match status" value="1"/>
</dbReference>
<dbReference type="Proteomes" id="UP001230504">
    <property type="component" value="Unassembled WGS sequence"/>
</dbReference>
<keyword evidence="2 5" id="KW-0489">Methyltransferase</keyword>
<dbReference type="InterPro" id="IPR013216">
    <property type="entry name" value="Methyltransf_11"/>
</dbReference>
<dbReference type="PANTHER" id="PTHR44942:SF4">
    <property type="entry name" value="METHYLTRANSFERASE TYPE 11 DOMAIN-CONTAINING PROTEIN"/>
    <property type="match status" value="1"/>
</dbReference>
<keyword evidence="6" id="KW-1185">Reference proteome</keyword>